<evidence type="ECO:0000259" key="9">
    <source>
        <dbReference type="Pfam" id="PF12704"/>
    </source>
</evidence>
<dbReference type="InterPro" id="IPR051447">
    <property type="entry name" value="Lipoprotein-release_system"/>
</dbReference>
<dbReference type="PANTHER" id="PTHR30489">
    <property type="entry name" value="LIPOPROTEIN-RELEASING SYSTEM TRANSMEMBRANE PROTEIN LOLE"/>
    <property type="match status" value="1"/>
</dbReference>
<dbReference type="PANTHER" id="PTHR30489:SF0">
    <property type="entry name" value="LIPOPROTEIN-RELEASING SYSTEM TRANSMEMBRANE PROTEIN LOLE"/>
    <property type="match status" value="1"/>
</dbReference>
<evidence type="ECO:0000256" key="4">
    <source>
        <dbReference type="ARBA" id="ARBA00022692"/>
    </source>
</evidence>
<comment type="similarity">
    <text evidence="2">Belongs to the ABC-4 integral membrane protein family. LolC/E subfamily.</text>
</comment>
<gene>
    <name evidence="10" type="ORF">C7Y44_03250</name>
</gene>
<proteinExistence type="inferred from homology"/>
<accession>A0ABY3B1F9</accession>
<keyword evidence="11" id="KW-1185">Reference proteome</keyword>
<evidence type="ECO:0000313" key="11">
    <source>
        <dbReference type="Proteomes" id="UP000316208"/>
    </source>
</evidence>
<dbReference type="Proteomes" id="UP000316208">
    <property type="component" value="Unassembled WGS sequence"/>
</dbReference>
<dbReference type="RefSeq" id="WP_142542859.1">
    <property type="nucleotide sequence ID" value="NZ_SADY01000001.1"/>
</dbReference>
<evidence type="ECO:0000256" key="1">
    <source>
        <dbReference type="ARBA" id="ARBA00004651"/>
    </source>
</evidence>
<keyword evidence="4 7" id="KW-0812">Transmembrane</keyword>
<keyword evidence="6 7" id="KW-0472">Membrane</keyword>
<evidence type="ECO:0000259" key="8">
    <source>
        <dbReference type="Pfam" id="PF02687"/>
    </source>
</evidence>
<organism evidence="10 11">
    <name type="scientific">Paenibacillus popilliae</name>
    <name type="common">Bacillus popilliae</name>
    <dbReference type="NCBI Taxonomy" id="78057"/>
    <lineage>
        <taxon>Bacteria</taxon>
        <taxon>Bacillati</taxon>
        <taxon>Bacillota</taxon>
        <taxon>Bacilli</taxon>
        <taxon>Bacillales</taxon>
        <taxon>Paenibacillaceae</taxon>
        <taxon>Paenibacillus</taxon>
    </lineage>
</organism>
<feature type="transmembrane region" description="Helical" evidence="7">
    <location>
        <begin position="290"/>
        <end position="311"/>
    </location>
</feature>
<evidence type="ECO:0000256" key="2">
    <source>
        <dbReference type="ARBA" id="ARBA00005236"/>
    </source>
</evidence>
<evidence type="ECO:0000313" key="10">
    <source>
        <dbReference type="EMBL" id="TQR46686.1"/>
    </source>
</evidence>
<feature type="domain" description="ABC3 transporter permease C-terminal" evidence="8">
    <location>
        <begin position="290"/>
        <end position="417"/>
    </location>
</feature>
<keyword evidence="3" id="KW-1003">Cell membrane</keyword>
<dbReference type="Pfam" id="PF12704">
    <property type="entry name" value="MacB_PCD"/>
    <property type="match status" value="1"/>
</dbReference>
<reference evidence="10 11" key="1">
    <citation type="submission" date="2018-03" db="EMBL/GenBank/DDBJ databases">
        <title>Aerobic endospore-forming bacteria genome sequencing and assembly.</title>
        <authorList>
            <person name="Cavalcante D.A."/>
            <person name="Driks A."/>
            <person name="Putonti C."/>
            <person name="De-Souza M.T."/>
        </authorList>
    </citation>
    <scope>NUCLEOTIDE SEQUENCE [LARGE SCALE GENOMIC DNA]</scope>
    <source>
        <strain evidence="10 11">SDF0028</strain>
    </source>
</reference>
<keyword evidence="5 7" id="KW-1133">Transmembrane helix</keyword>
<dbReference type="Pfam" id="PF02687">
    <property type="entry name" value="FtsX"/>
    <property type="match status" value="1"/>
</dbReference>
<feature type="domain" description="MacB-like periplasmic core" evidence="9">
    <location>
        <begin position="20"/>
        <end position="227"/>
    </location>
</feature>
<name>A0ABY3B1F9_PAEPP</name>
<sequence>MKNIIKIAFRNILAKKKRSILIGLAIWLSLFLLMTTDAIMNGAQKQVSKSYVNLQSGDVAVIWENTKKVKNSDPSRLLAIQAFEAEKKDQNQQAISRLETFVKDHSEEIQAYYPTIIRNAQMTKSNTVDTAKVFSLTPQYQDMLLASETVKMDQGVLLSDQPYSICISADKAKANHLKLGDKVTFEAVTPDGTSKSLDFVITGIYSNMAIYDNKYSFMSYNNAKELFDFESGYFDVGRIFLKNPDQRGRFAETMDQYLTSESPILRAESSEMASSFFTNTSTMLKASFEVFVVFFLCVIALGIYSTIKMNLFGRMKEFGTIRAIGYSRFQSFLIIFFEFYFLSIIAMVAALIMVVVLVLIVGNTGIYLGSGAITTVIGGERIYPVLKVGDTILAFLIITLFTFISSGGPGLKLCYQNITDLMLKRQRKISLFSIFFRSIFPGSEPKSNQGKFIGS</sequence>
<evidence type="ECO:0000256" key="5">
    <source>
        <dbReference type="ARBA" id="ARBA00022989"/>
    </source>
</evidence>
<dbReference type="EMBL" id="SADY01000001">
    <property type="protein sequence ID" value="TQR46686.1"/>
    <property type="molecule type" value="Genomic_DNA"/>
</dbReference>
<evidence type="ECO:0000256" key="3">
    <source>
        <dbReference type="ARBA" id="ARBA00022475"/>
    </source>
</evidence>
<dbReference type="InterPro" id="IPR025857">
    <property type="entry name" value="MacB_PCD"/>
</dbReference>
<protein>
    <submittedName>
        <fullName evidence="10">ABC transporter permease</fullName>
    </submittedName>
</protein>
<comment type="subcellular location">
    <subcellularLocation>
        <location evidence="1">Cell membrane</location>
        <topology evidence="1">Multi-pass membrane protein</topology>
    </subcellularLocation>
</comment>
<evidence type="ECO:0000256" key="7">
    <source>
        <dbReference type="SAM" id="Phobius"/>
    </source>
</evidence>
<feature type="transmembrane region" description="Helical" evidence="7">
    <location>
        <begin position="392"/>
        <end position="415"/>
    </location>
</feature>
<feature type="transmembrane region" description="Helical" evidence="7">
    <location>
        <begin position="332"/>
        <end position="361"/>
    </location>
</feature>
<comment type="caution">
    <text evidence="10">The sequence shown here is derived from an EMBL/GenBank/DDBJ whole genome shotgun (WGS) entry which is preliminary data.</text>
</comment>
<evidence type="ECO:0000256" key="6">
    <source>
        <dbReference type="ARBA" id="ARBA00023136"/>
    </source>
</evidence>
<dbReference type="InterPro" id="IPR003838">
    <property type="entry name" value="ABC3_permease_C"/>
</dbReference>